<evidence type="ECO:0000256" key="8">
    <source>
        <dbReference type="ARBA" id="ARBA00047811"/>
    </source>
</evidence>
<evidence type="ECO:0000256" key="7">
    <source>
        <dbReference type="ARBA" id="ARBA00022840"/>
    </source>
</evidence>
<evidence type="ECO:0000256" key="4">
    <source>
        <dbReference type="ARBA" id="ARBA00022679"/>
    </source>
</evidence>
<proteinExistence type="inferred from homology"/>
<evidence type="ECO:0000313" key="12">
    <source>
        <dbReference type="EMBL" id="CAK7265627.1"/>
    </source>
</evidence>
<comment type="catalytic activity">
    <reaction evidence="8">
        <text>L-threonyl-[protein] + ATP = O-phospho-L-threonyl-[protein] + ADP + H(+)</text>
        <dbReference type="Rhea" id="RHEA:46608"/>
        <dbReference type="Rhea" id="RHEA-COMP:11060"/>
        <dbReference type="Rhea" id="RHEA-COMP:11605"/>
        <dbReference type="ChEBI" id="CHEBI:15378"/>
        <dbReference type="ChEBI" id="CHEBI:30013"/>
        <dbReference type="ChEBI" id="CHEBI:30616"/>
        <dbReference type="ChEBI" id="CHEBI:61977"/>
        <dbReference type="ChEBI" id="CHEBI:456216"/>
        <dbReference type="EC" id="2.7.11.22"/>
    </reaction>
</comment>
<dbReference type="SUPFAM" id="SSF56112">
    <property type="entry name" value="Protein kinase-like (PK-like)"/>
    <property type="match status" value="1"/>
</dbReference>
<dbReference type="Gene3D" id="3.30.200.20">
    <property type="entry name" value="Phosphorylase Kinase, domain 1"/>
    <property type="match status" value="1"/>
</dbReference>
<comment type="catalytic activity">
    <reaction evidence="9">
        <text>L-seryl-[protein] + ATP = O-phospho-L-seryl-[protein] + ADP + H(+)</text>
        <dbReference type="Rhea" id="RHEA:17989"/>
        <dbReference type="Rhea" id="RHEA-COMP:9863"/>
        <dbReference type="Rhea" id="RHEA-COMP:11604"/>
        <dbReference type="ChEBI" id="CHEBI:15378"/>
        <dbReference type="ChEBI" id="CHEBI:29999"/>
        <dbReference type="ChEBI" id="CHEBI:30616"/>
        <dbReference type="ChEBI" id="CHEBI:83421"/>
        <dbReference type="ChEBI" id="CHEBI:456216"/>
        <dbReference type="EC" id="2.7.11.22"/>
    </reaction>
</comment>
<dbReference type="InterPro" id="IPR050108">
    <property type="entry name" value="CDK"/>
</dbReference>
<keyword evidence="3" id="KW-0723">Serine/threonine-protein kinase</keyword>
<dbReference type="EMBL" id="CAWUOM010000018">
    <property type="protein sequence ID" value="CAK7265627.1"/>
    <property type="molecule type" value="Genomic_DNA"/>
</dbReference>
<dbReference type="PANTHER" id="PTHR24056">
    <property type="entry name" value="CELL DIVISION PROTEIN KINASE"/>
    <property type="match status" value="1"/>
</dbReference>
<evidence type="ECO:0000256" key="2">
    <source>
        <dbReference type="ARBA" id="ARBA00012425"/>
    </source>
</evidence>
<comment type="similarity">
    <text evidence="1">Belongs to the protein kinase superfamily. CMGC Ser/Thr protein kinase family. CDC2/CDKX subfamily.</text>
</comment>
<dbReference type="PANTHER" id="PTHR24056:SF107">
    <property type="entry name" value="CYCLIN-DEPENDENT KINASE 11A-RELATED"/>
    <property type="match status" value="1"/>
</dbReference>
<feature type="compositionally biased region" description="Basic and acidic residues" evidence="10">
    <location>
        <begin position="18"/>
        <end position="30"/>
    </location>
</feature>
<dbReference type="InterPro" id="IPR000719">
    <property type="entry name" value="Prot_kinase_dom"/>
</dbReference>
<accession>A0ABP0DBX0</accession>
<keyword evidence="4" id="KW-0808">Transferase</keyword>
<evidence type="ECO:0000259" key="11">
    <source>
        <dbReference type="PROSITE" id="PS50011"/>
    </source>
</evidence>
<keyword evidence="7" id="KW-0067">ATP-binding</keyword>
<dbReference type="PROSITE" id="PS00108">
    <property type="entry name" value="PROTEIN_KINASE_ST"/>
    <property type="match status" value="1"/>
</dbReference>
<dbReference type="Gene3D" id="1.10.510.10">
    <property type="entry name" value="Transferase(Phosphotransferase) domain 1"/>
    <property type="match status" value="1"/>
</dbReference>
<evidence type="ECO:0000313" key="13">
    <source>
        <dbReference type="Proteomes" id="UP001642501"/>
    </source>
</evidence>
<evidence type="ECO:0000256" key="9">
    <source>
        <dbReference type="ARBA" id="ARBA00048367"/>
    </source>
</evidence>
<comment type="caution">
    <text evidence="12">The sequence shown here is derived from an EMBL/GenBank/DDBJ whole genome shotgun (WGS) entry which is preliminary data.</text>
</comment>
<evidence type="ECO:0000256" key="3">
    <source>
        <dbReference type="ARBA" id="ARBA00022527"/>
    </source>
</evidence>
<evidence type="ECO:0000256" key="10">
    <source>
        <dbReference type="SAM" id="MobiDB-lite"/>
    </source>
</evidence>
<dbReference type="SMART" id="SM00220">
    <property type="entry name" value="S_TKc"/>
    <property type="match status" value="1"/>
</dbReference>
<gene>
    <name evidence="12" type="ORF">SEPCBS57363_001679</name>
</gene>
<feature type="region of interest" description="Disordered" evidence="10">
    <location>
        <begin position="458"/>
        <end position="483"/>
    </location>
</feature>
<feature type="compositionally biased region" description="Basic and acidic residues" evidence="10">
    <location>
        <begin position="77"/>
        <end position="110"/>
    </location>
</feature>
<dbReference type="InterPro" id="IPR008271">
    <property type="entry name" value="Ser/Thr_kinase_AS"/>
</dbReference>
<dbReference type="Pfam" id="PF00069">
    <property type="entry name" value="Pkinase"/>
    <property type="match status" value="1"/>
</dbReference>
<evidence type="ECO:0000256" key="5">
    <source>
        <dbReference type="ARBA" id="ARBA00022741"/>
    </source>
</evidence>
<evidence type="ECO:0000256" key="1">
    <source>
        <dbReference type="ARBA" id="ARBA00006485"/>
    </source>
</evidence>
<feature type="region of interest" description="Disordered" evidence="10">
    <location>
        <begin position="56"/>
        <end position="112"/>
    </location>
</feature>
<dbReference type="PROSITE" id="PS50011">
    <property type="entry name" value="PROTEIN_KINASE_DOM"/>
    <property type="match status" value="1"/>
</dbReference>
<keyword evidence="5" id="KW-0547">Nucleotide-binding</keyword>
<organism evidence="12 13">
    <name type="scientific">Sporothrix epigloea</name>
    <dbReference type="NCBI Taxonomy" id="1892477"/>
    <lineage>
        <taxon>Eukaryota</taxon>
        <taxon>Fungi</taxon>
        <taxon>Dikarya</taxon>
        <taxon>Ascomycota</taxon>
        <taxon>Pezizomycotina</taxon>
        <taxon>Sordariomycetes</taxon>
        <taxon>Sordariomycetidae</taxon>
        <taxon>Ophiostomatales</taxon>
        <taxon>Ophiostomataceae</taxon>
        <taxon>Sporothrix</taxon>
    </lineage>
</organism>
<feature type="region of interest" description="Disordered" evidence="10">
    <location>
        <begin position="1"/>
        <end position="41"/>
    </location>
</feature>
<name>A0ABP0DBX0_9PEZI</name>
<keyword evidence="13" id="KW-1185">Reference proteome</keyword>
<protein>
    <recommendedName>
        <fullName evidence="2">cyclin-dependent kinase</fullName>
        <ecNumber evidence="2">2.7.11.22</ecNumber>
    </recommendedName>
</protein>
<dbReference type="Proteomes" id="UP001642501">
    <property type="component" value="Unassembled WGS sequence"/>
</dbReference>
<dbReference type="InterPro" id="IPR011009">
    <property type="entry name" value="Kinase-like_dom_sf"/>
</dbReference>
<reference evidence="12 13" key="1">
    <citation type="submission" date="2024-01" db="EMBL/GenBank/DDBJ databases">
        <authorList>
            <person name="Allen C."/>
            <person name="Tagirdzhanova G."/>
        </authorList>
    </citation>
    <scope>NUCLEOTIDE SEQUENCE [LARGE SCALE GENOMIC DNA]</scope>
    <source>
        <strain evidence="12 13">CBS 573.63</strain>
    </source>
</reference>
<evidence type="ECO:0000256" key="6">
    <source>
        <dbReference type="ARBA" id="ARBA00022777"/>
    </source>
</evidence>
<dbReference type="EC" id="2.7.11.22" evidence="2"/>
<keyword evidence="6" id="KW-0418">Kinase</keyword>
<sequence length="512" mass="57461">MASAAKSRWANAEADTAYEEKRRREKEYREQKKRRRVLEKAKVEAAEAVRKLVAEKAAQTRIHNPEGLADDDDDLDGDGRPLKRQKLTPERDDKRRVSSQKERDDKRFTAKSEGGLLRLSGGALSEPCRSVERYEKLNDIEEGAYGWVARARDRSTGQVVALKRLKLDETDRGGVPVTGLREIQLLKDCSHRNIVQLREVVVGDRRPIDNILLVLEFVEHDLKGILEDMPQPFLASEVKTLLHQLASGVAYLHSCWILHRDLKTSNLLLNNRGQLKIADFGMARYYSDDESSSSSSSNSATAHHSIQLTPLVVTLWYRAPELLLGARRYGRAVDMWSVGCIFGELLTREPLLQGKNEADELARIFDLCGVPNDTSWPGFRRLPNARALRLPPSSSVTSSPSTMASIRVKFPLLTTAGCQLLSSLLALDPNQRPTANEMLDHEYFRQDPRAKQEAMFPTFPSKAGQERRRRRNTPNAPQRGAAAAELGSVDLAGIFSGRDKEERGAGFSLRMV</sequence>
<feature type="domain" description="Protein kinase" evidence="11">
    <location>
        <begin position="134"/>
        <end position="444"/>
    </location>
</feature>